<evidence type="ECO:0000256" key="2">
    <source>
        <dbReference type="ARBA" id="ARBA00005300"/>
    </source>
</evidence>
<dbReference type="Pfam" id="PF00075">
    <property type="entry name" value="RNase_H"/>
    <property type="match status" value="1"/>
</dbReference>
<dbReference type="InterPro" id="IPR012337">
    <property type="entry name" value="RNaseH-like_sf"/>
</dbReference>
<keyword evidence="10" id="KW-0963">Cytoplasm</keyword>
<dbReference type="CDD" id="cd09278">
    <property type="entry name" value="RNase_HI_prokaryote_like"/>
    <property type="match status" value="1"/>
</dbReference>
<evidence type="ECO:0000256" key="10">
    <source>
        <dbReference type="HAMAP-Rule" id="MF_00042"/>
    </source>
</evidence>
<feature type="binding site" evidence="10">
    <location>
        <position position="11"/>
    </location>
    <ligand>
        <name>Mg(2+)</name>
        <dbReference type="ChEBI" id="CHEBI:18420"/>
        <label>1</label>
    </ligand>
</feature>
<comment type="function">
    <text evidence="10">Endonuclease that specifically degrades the RNA of RNA-DNA hybrids.</text>
</comment>
<reference evidence="12" key="1">
    <citation type="submission" date="2020-10" db="EMBL/GenBank/DDBJ databases">
        <authorList>
            <person name="Gilroy R."/>
        </authorList>
    </citation>
    <scope>NUCLEOTIDE SEQUENCE</scope>
    <source>
        <strain evidence="12">B3-4054</strain>
    </source>
</reference>
<comment type="subcellular location">
    <subcellularLocation>
        <location evidence="10">Cytoplasm</location>
    </subcellularLocation>
</comment>
<dbReference type="GO" id="GO:0000287">
    <property type="term" value="F:magnesium ion binding"/>
    <property type="evidence" value="ECO:0007669"/>
    <property type="project" value="UniProtKB-UniRule"/>
</dbReference>
<gene>
    <name evidence="10 12" type="primary">rnhA</name>
    <name evidence="12" type="ORF">IAA96_04805</name>
</gene>
<proteinExistence type="inferred from homology"/>
<reference evidence="12" key="2">
    <citation type="journal article" date="2021" name="PeerJ">
        <title>Extensive microbial diversity within the chicken gut microbiome revealed by metagenomics and culture.</title>
        <authorList>
            <person name="Gilroy R."/>
            <person name="Ravi A."/>
            <person name="Getino M."/>
            <person name="Pursley I."/>
            <person name="Horton D.L."/>
            <person name="Alikhan N.F."/>
            <person name="Baker D."/>
            <person name="Gharbi K."/>
            <person name="Hall N."/>
            <person name="Watson M."/>
            <person name="Adriaenssens E.M."/>
            <person name="Foster-Nyarko E."/>
            <person name="Jarju S."/>
            <person name="Secka A."/>
            <person name="Antonio M."/>
            <person name="Oren A."/>
            <person name="Chaudhuri R.R."/>
            <person name="La Ragione R."/>
            <person name="Hildebrand F."/>
            <person name="Pallen M.J."/>
        </authorList>
    </citation>
    <scope>NUCLEOTIDE SEQUENCE</scope>
    <source>
        <strain evidence="12">B3-4054</strain>
    </source>
</reference>
<dbReference type="PANTHER" id="PTHR10642:SF26">
    <property type="entry name" value="RIBONUCLEASE H1"/>
    <property type="match status" value="1"/>
</dbReference>
<name>A0A9D9HHA4_9SPIR</name>
<comment type="caution">
    <text evidence="12">The sequence shown here is derived from an EMBL/GenBank/DDBJ whole genome shotgun (WGS) entry which is preliminary data.</text>
</comment>
<evidence type="ECO:0000256" key="4">
    <source>
        <dbReference type="ARBA" id="ARBA00012180"/>
    </source>
</evidence>
<dbReference type="InterPro" id="IPR022892">
    <property type="entry name" value="RNaseHI"/>
</dbReference>
<dbReference type="PROSITE" id="PS50879">
    <property type="entry name" value="RNASE_H_1"/>
    <property type="match status" value="1"/>
</dbReference>
<protein>
    <recommendedName>
        <fullName evidence="4 10">Ribonuclease H</fullName>
        <shortName evidence="10">RNase H</shortName>
        <ecNumber evidence="4 10">3.1.26.4</ecNumber>
    </recommendedName>
</protein>
<comment type="cofactor">
    <cofactor evidence="10">
        <name>Mg(2+)</name>
        <dbReference type="ChEBI" id="CHEBI:18420"/>
    </cofactor>
    <text evidence="10">Binds 1 Mg(2+) ion per subunit. May bind a second metal ion at a regulatory site, or after substrate binding.</text>
</comment>
<comment type="subunit">
    <text evidence="3 10">Monomer.</text>
</comment>
<evidence type="ECO:0000256" key="9">
    <source>
        <dbReference type="ARBA" id="ARBA00022842"/>
    </source>
</evidence>
<dbReference type="Proteomes" id="UP000823616">
    <property type="component" value="Unassembled WGS sequence"/>
</dbReference>
<dbReference type="InterPro" id="IPR002156">
    <property type="entry name" value="RNaseH_domain"/>
</dbReference>
<dbReference type="AlphaFoldDB" id="A0A9D9HHA4"/>
<dbReference type="GO" id="GO:0043137">
    <property type="term" value="P:DNA replication, removal of RNA primer"/>
    <property type="evidence" value="ECO:0007669"/>
    <property type="project" value="TreeGrafter"/>
</dbReference>
<feature type="binding site" evidence="10">
    <location>
        <position position="142"/>
    </location>
    <ligand>
        <name>Mg(2+)</name>
        <dbReference type="ChEBI" id="CHEBI:18420"/>
        <label>2</label>
    </ligand>
</feature>
<dbReference type="EC" id="3.1.26.4" evidence="4 10"/>
<feature type="domain" description="RNase H type-1" evidence="11">
    <location>
        <begin position="2"/>
        <end position="150"/>
    </location>
</feature>
<sequence>MRVKNIQVYTDGGCSGNPGPGGWAFVICREDGEDISRSGAEPYTTNNRMELTAVIRALAFLEESGMADESTHISVHTDSQYTQKGITEWITLWKRKNWRTSGKQPVKNRGLWEELDALSGRLKPEWFWVKGHAGNPYNELCDKLTGEAIAALQTEGKESV</sequence>
<evidence type="ECO:0000256" key="7">
    <source>
        <dbReference type="ARBA" id="ARBA00022759"/>
    </source>
</evidence>
<evidence type="ECO:0000313" key="13">
    <source>
        <dbReference type="Proteomes" id="UP000823616"/>
    </source>
</evidence>
<feature type="binding site" evidence="10">
    <location>
        <position position="78"/>
    </location>
    <ligand>
        <name>Mg(2+)</name>
        <dbReference type="ChEBI" id="CHEBI:18420"/>
        <label>1</label>
    </ligand>
</feature>
<evidence type="ECO:0000256" key="5">
    <source>
        <dbReference type="ARBA" id="ARBA00022722"/>
    </source>
</evidence>
<evidence type="ECO:0000256" key="8">
    <source>
        <dbReference type="ARBA" id="ARBA00022801"/>
    </source>
</evidence>
<dbReference type="GO" id="GO:0003676">
    <property type="term" value="F:nucleic acid binding"/>
    <property type="evidence" value="ECO:0007669"/>
    <property type="project" value="InterPro"/>
</dbReference>
<dbReference type="SUPFAM" id="SSF53098">
    <property type="entry name" value="Ribonuclease H-like"/>
    <property type="match status" value="1"/>
</dbReference>
<organism evidence="12 13">
    <name type="scientific">Candidatus Avitreponema avistercoris</name>
    <dbReference type="NCBI Taxonomy" id="2840705"/>
    <lineage>
        <taxon>Bacteria</taxon>
        <taxon>Pseudomonadati</taxon>
        <taxon>Spirochaetota</taxon>
        <taxon>Spirochaetia</taxon>
        <taxon>Spirochaetales</taxon>
        <taxon>Candidatus Avitreponema</taxon>
    </lineage>
</organism>
<dbReference type="EMBL" id="JADIMS010000080">
    <property type="protein sequence ID" value="MBO8450408.1"/>
    <property type="molecule type" value="Genomic_DNA"/>
</dbReference>
<dbReference type="PANTHER" id="PTHR10642">
    <property type="entry name" value="RIBONUCLEASE H1"/>
    <property type="match status" value="1"/>
</dbReference>
<evidence type="ECO:0000256" key="3">
    <source>
        <dbReference type="ARBA" id="ARBA00011245"/>
    </source>
</evidence>
<dbReference type="HAMAP" id="MF_00042">
    <property type="entry name" value="RNase_H"/>
    <property type="match status" value="1"/>
</dbReference>
<dbReference type="GO" id="GO:0004523">
    <property type="term" value="F:RNA-DNA hybrid ribonuclease activity"/>
    <property type="evidence" value="ECO:0007669"/>
    <property type="project" value="UniProtKB-UniRule"/>
</dbReference>
<accession>A0A9D9HHA4</accession>
<feature type="binding site" evidence="10">
    <location>
        <position position="50"/>
    </location>
    <ligand>
        <name>Mg(2+)</name>
        <dbReference type="ChEBI" id="CHEBI:18420"/>
        <label>1</label>
    </ligand>
</feature>
<comment type="similarity">
    <text evidence="2 10">Belongs to the RNase H family.</text>
</comment>
<keyword evidence="6 10" id="KW-0479">Metal-binding</keyword>
<dbReference type="GO" id="GO:0005737">
    <property type="term" value="C:cytoplasm"/>
    <property type="evidence" value="ECO:0007669"/>
    <property type="project" value="UniProtKB-SubCell"/>
</dbReference>
<evidence type="ECO:0000256" key="6">
    <source>
        <dbReference type="ARBA" id="ARBA00022723"/>
    </source>
</evidence>
<comment type="catalytic activity">
    <reaction evidence="1 10">
        <text>Endonucleolytic cleavage to 5'-phosphomonoester.</text>
        <dbReference type="EC" id="3.1.26.4"/>
    </reaction>
</comment>
<dbReference type="InterPro" id="IPR036397">
    <property type="entry name" value="RNaseH_sf"/>
</dbReference>
<feature type="binding site" evidence="10">
    <location>
        <position position="11"/>
    </location>
    <ligand>
        <name>Mg(2+)</name>
        <dbReference type="ChEBI" id="CHEBI:18420"/>
        <label>2</label>
    </ligand>
</feature>
<dbReference type="InterPro" id="IPR050092">
    <property type="entry name" value="RNase_H"/>
</dbReference>
<keyword evidence="9 10" id="KW-0460">Magnesium</keyword>
<keyword evidence="7 10" id="KW-0255">Endonuclease</keyword>
<keyword evidence="5 10" id="KW-0540">Nuclease</keyword>
<evidence type="ECO:0000313" key="12">
    <source>
        <dbReference type="EMBL" id="MBO8450408.1"/>
    </source>
</evidence>
<evidence type="ECO:0000259" key="11">
    <source>
        <dbReference type="PROSITE" id="PS50879"/>
    </source>
</evidence>
<keyword evidence="8 10" id="KW-0378">Hydrolase</keyword>
<dbReference type="NCBIfam" id="NF001236">
    <property type="entry name" value="PRK00203.1"/>
    <property type="match status" value="1"/>
</dbReference>
<dbReference type="Gene3D" id="3.30.420.10">
    <property type="entry name" value="Ribonuclease H-like superfamily/Ribonuclease H"/>
    <property type="match status" value="1"/>
</dbReference>
<evidence type="ECO:0000256" key="1">
    <source>
        <dbReference type="ARBA" id="ARBA00000077"/>
    </source>
</evidence>